<reference evidence="3" key="1">
    <citation type="submission" date="2017-08" db="EMBL/GenBank/DDBJ databases">
        <authorList>
            <person name="Varghese N."/>
            <person name="Submissions S."/>
        </authorList>
    </citation>
    <scope>NUCLEOTIDE SEQUENCE [LARGE SCALE GENOMIC DNA]</scope>
    <source>
        <strain evidence="3">JC23</strain>
    </source>
</reference>
<dbReference type="GO" id="GO:0005737">
    <property type="term" value="C:cytoplasm"/>
    <property type="evidence" value="ECO:0007669"/>
    <property type="project" value="TreeGrafter"/>
</dbReference>
<dbReference type="InterPro" id="IPR051783">
    <property type="entry name" value="NAD(P)-dependent_oxidoreduct"/>
</dbReference>
<dbReference type="Pfam" id="PF01370">
    <property type="entry name" value="Epimerase"/>
    <property type="match status" value="1"/>
</dbReference>
<organism evidence="2 3">
    <name type="scientific">Ureibacillus acetophenoni</name>
    <dbReference type="NCBI Taxonomy" id="614649"/>
    <lineage>
        <taxon>Bacteria</taxon>
        <taxon>Bacillati</taxon>
        <taxon>Bacillota</taxon>
        <taxon>Bacilli</taxon>
        <taxon>Bacillales</taxon>
        <taxon>Caryophanaceae</taxon>
        <taxon>Ureibacillus</taxon>
    </lineage>
</organism>
<keyword evidence="3" id="KW-1185">Reference proteome</keyword>
<dbReference type="OrthoDB" id="9808602at2"/>
<evidence type="ECO:0000259" key="1">
    <source>
        <dbReference type="Pfam" id="PF01370"/>
    </source>
</evidence>
<dbReference type="EMBL" id="OBQC01000004">
    <property type="protein sequence ID" value="SOC38433.1"/>
    <property type="molecule type" value="Genomic_DNA"/>
</dbReference>
<dbReference type="GO" id="GO:0004029">
    <property type="term" value="F:aldehyde dehydrogenase (NAD+) activity"/>
    <property type="evidence" value="ECO:0007669"/>
    <property type="project" value="TreeGrafter"/>
</dbReference>
<dbReference type="SUPFAM" id="SSF51735">
    <property type="entry name" value="NAD(P)-binding Rossmann-fold domains"/>
    <property type="match status" value="1"/>
</dbReference>
<protein>
    <submittedName>
        <fullName evidence="2">UDP-glucose 4-epimerase</fullName>
    </submittedName>
</protein>
<dbReference type="Proteomes" id="UP000219252">
    <property type="component" value="Unassembled WGS sequence"/>
</dbReference>
<feature type="domain" description="NAD-dependent epimerase/dehydratase" evidence="1">
    <location>
        <begin position="4"/>
        <end position="207"/>
    </location>
</feature>
<dbReference type="PANTHER" id="PTHR48079:SF6">
    <property type="entry name" value="NAD(P)-BINDING DOMAIN-CONTAINING PROTEIN-RELATED"/>
    <property type="match status" value="1"/>
</dbReference>
<dbReference type="AlphaFoldDB" id="A0A285U9L3"/>
<evidence type="ECO:0000313" key="2">
    <source>
        <dbReference type="EMBL" id="SOC38433.1"/>
    </source>
</evidence>
<dbReference type="PANTHER" id="PTHR48079">
    <property type="entry name" value="PROTEIN YEEZ"/>
    <property type="match status" value="1"/>
</dbReference>
<gene>
    <name evidence="2" type="ORF">SAMN05877842_104132</name>
</gene>
<dbReference type="InterPro" id="IPR036291">
    <property type="entry name" value="NAD(P)-bd_dom_sf"/>
</dbReference>
<sequence>MKKILITGSNGYIGTSFKKWLSQYTDKYSVDTISLRAEDWREESFEGYDVVLHTVGIAHVDSNPSPKFESIYYKVNRDLTIETADKAKQEGVKQFIFMSSMIVYGDSSRINEFKVIDENTEPIPANFYGNSKLQAEEGIIPLESNDFKVAIIRSPMVYGRECKGNYTKLARAARKLPFFPDINNMRSMIHIDNLCEFIRLIIENKESGIFFPQNEEYVKTSEMVRLIAEVHGNKIRLTKIFNPILFALGRKFGLVNKVFGNSIYDQSLSYYKEDYRVRNFIDSIRITEK</sequence>
<dbReference type="Gene3D" id="3.40.50.720">
    <property type="entry name" value="NAD(P)-binding Rossmann-like Domain"/>
    <property type="match status" value="1"/>
</dbReference>
<accession>A0A285U9L3</accession>
<name>A0A285U9L3_9BACL</name>
<proteinExistence type="predicted"/>
<dbReference type="InterPro" id="IPR001509">
    <property type="entry name" value="Epimerase_deHydtase"/>
</dbReference>
<dbReference type="RefSeq" id="WP_097149127.1">
    <property type="nucleotide sequence ID" value="NZ_OBQC01000004.1"/>
</dbReference>
<evidence type="ECO:0000313" key="3">
    <source>
        <dbReference type="Proteomes" id="UP000219252"/>
    </source>
</evidence>